<sequence>MDMNQKLKGRLKEKKTKVVSLEDPQKLQIVHDIWFMRLRTLKEVQDRSNDVEVQIVDAYFLVDLLGLSSEYLASYFGEYLLEDILEAGEDDDDENEEENHIETPSKYPTMISSTPSASVALCVWNHPLRLRSSL</sequence>
<feature type="compositionally biased region" description="Acidic residues" evidence="1">
    <location>
        <begin position="87"/>
        <end position="97"/>
    </location>
</feature>
<reference evidence="2 3" key="1">
    <citation type="journal article" date="2021" name="BMC Genomics">
        <title>Datura genome reveals duplications of psychoactive alkaloid biosynthetic genes and high mutation rate following tissue culture.</title>
        <authorList>
            <person name="Rajewski A."/>
            <person name="Carter-House D."/>
            <person name="Stajich J."/>
            <person name="Litt A."/>
        </authorList>
    </citation>
    <scope>NUCLEOTIDE SEQUENCE [LARGE SCALE GENOMIC DNA]</scope>
    <source>
        <strain evidence="2">AR-01</strain>
    </source>
</reference>
<gene>
    <name evidence="2" type="ORF">HAX54_028983</name>
</gene>
<proteinExistence type="predicted"/>
<dbReference type="Proteomes" id="UP000823775">
    <property type="component" value="Unassembled WGS sequence"/>
</dbReference>
<protein>
    <submittedName>
        <fullName evidence="2">Uncharacterized protein</fullName>
    </submittedName>
</protein>
<accession>A0ABS8V538</accession>
<dbReference type="EMBL" id="JACEIK010003574">
    <property type="protein sequence ID" value="MCD9642281.1"/>
    <property type="molecule type" value="Genomic_DNA"/>
</dbReference>
<comment type="caution">
    <text evidence="2">The sequence shown here is derived from an EMBL/GenBank/DDBJ whole genome shotgun (WGS) entry which is preliminary data.</text>
</comment>
<evidence type="ECO:0000313" key="2">
    <source>
        <dbReference type="EMBL" id="MCD9642281.1"/>
    </source>
</evidence>
<name>A0ABS8V538_DATST</name>
<feature type="region of interest" description="Disordered" evidence="1">
    <location>
        <begin position="87"/>
        <end position="110"/>
    </location>
</feature>
<organism evidence="2 3">
    <name type="scientific">Datura stramonium</name>
    <name type="common">Jimsonweed</name>
    <name type="synonym">Common thornapple</name>
    <dbReference type="NCBI Taxonomy" id="4076"/>
    <lineage>
        <taxon>Eukaryota</taxon>
        <taxon>Viridiplantae</taxon>
        <taxon>Streptophyta</taxon>
        <taxon>Embryophyta</taxon>
        <taxon>Tracheophyta</taxon>
        <taxon>Spermatophyta</taxon>
        <taxon>Magnoliopsida</taxon>
        <taxon>eudicotyledons</taxon>
        <taxon>Gunneridae</taxon>
        <taxon>Pentapetalae</taxon>
        <taxon>asterids</taxon>
        <taxon>lamiids</taxon>
        <taxon>Solanales</taxon>
        <taxon>Solanaceae</taxon>
        <taxon>Solanoideae</taxon>
        <taxon>Datureae</taxon>
        <taxon>Datura</taxon>
    </lineage>
</organism>
<keyword evidence="3" id="KW-1185">Reference proteome</keyword>
<evidence type="ECO:0000313" key="3">
    <source>
        <dbReference type="Proteomes" id="UP000823775"/>
    </source>
</evidence>
<evidence type="ECO:0000256" key="1">
    <source>
        <dbReference type="SAM" id="MobiDB-lite"/>
    </source>
</evidence>